<evidence type="ECO:0000256" key="2">
    <source>
        <dbReference type="ARBA" id="ARBA00022670"/>
    </source>
</evidence>
<dbReference type="InterPro" id="IPR034058">
    <property type="entry name" value="TagA/B/C/D_pept_dom"/>
</dbReference>
<feature type="active site" description="Charge relay system" evidence="5 6">
    <location>
        <position position="338"/>
    </location>
</feature>
<name>A0A6J4IWV0_9ACTN</name>
<dbReference type="GO" id="GO:0004252">
    <property type="term" value="F:serine-type endopeptidase activity"/>
    <property type="evidence" value="ECO:0007669"/>
    <property type="project" value="UniProtKB-UniRule"/>
</dbReference>
<dbReference type="Pfam" id="PF00082">
    <property type="entry name" value="Peptidase_S8"/>
    <property type="match status" value="1"/>
</dbReference>
<keyword evidence="3 6" id="KW-0378">Hydrolase</keyword>
<accession>A0A6J4IWV0</accession>
<dbReference type="EMBL" id="CADCSZ010000173">
    <property type="protein sequence ID" value="CAA9262197.1"/>
    <property type="molecule type" value="Genomic_DNA"/>
</dbReference>
<dbReference type="SUPFAM" id="SSF52743">
    <property type="entry name" value="Subtilisin-like"/>
    <property type="match status" value="1"/>
</dbReference>
<dbReference type="InterPro" id="IPR051048">
    <property type="entry name" value="Peptidase_S8/S53_subtilisin"/>
</dbReference>
<dbReference type="AlphaFoldDB" id="A0A6J4IWV0"/>
<dbReference type="Gene3D" id="3.40.50.200">
    <property type="entry name" value="Peptidase S8/S53 domain"/>
    <property type="match status" value="1"/>
</dbReference>
<gene>
    <name evidence="9" type="ORF">AVDCRST_MAG76-2884</name>
</gene>
<dbReference type="InterPro" id="IPR036852">
    <property type="entry name" value="Peptidase_S8/S53_dom_sf"/>
</dbReference>
<dbReference type="PRINTS" id="PR00723">
    <property type="entry name" value="SUBTILISIN"/>
</dbReference>
<dbReference type="InterPro" id="IPR022398">
    <property type="entry name" value="Peptidase_S8_His-AS"/>
</dbReference>
<dbReference type="PANTHER" id="PTHR43399">
    <property type="entry name" value="SUBTILISIN-RELATED"/>
    <property type="match status" value="1"/>
</dbReference>
<dbReference type="PROSITE" id="PS00138">
    <property type="entry name" value="SUBTILASE_SER"/>
    <property type="match status" value="1"/>
</dbReference>
<dbReference type="PANTHER" id="PTHR43399:SF4">
    <property type="entry name" value="CELL WALL-ASSOCIATED PROTEASE"/>
    <property type="match status" value="1"/>
</dbReference>
<evidence type="ECO:0000256" key="7">
    <source>
        <dbReference type="SAM" id="MobiDB-lite"/>
    </source>
</evidence>
<evidence type="ECO:0000259" key="8">
    <source>
        <dbReference type="Pfam" id="PF00082"/>
    </source>
</evidence>
<feature type="region of interest" description="Disordered" evidence="7">
    <location>
        <begin position="67"/>
        <end position="95"/>
    </location>
</feature>
<dbReference type="InterPro" id="IPR000209">
    <property type="entry name" value="Peptidase_S8/S53_dom"/>
</dbReference>
<keyword evidence="4 6" id="KW-0720">Serine protease</keyword>
<dbReference type="InterPro" id="IPR008979">
    <property type="entry name" value="Galactose-bd-like_sf"/>
</dbReference>
<proteinExistence type="inferred from homology"/>
<dbReference type="InterPro" id="IPR015500">
    <property type="entry name" value="Peptidase_S8_subtilisin-rel"/>
</dbReference>
<feature type="region of interest" description="Disordered" evidence="7">
    <location>
        <begin position="217"/>
        <end position="236"/>
    </location>
</feature>
<dbReference type="InterPro" id="IPR023828">
    <property type="entry name" value="Peptidase_S8_Ser-AS"/>
</dbReference>
<feature type="active site" description="Charge relay system" evidence="5 6">
    <location>
        <position position="587"/>
    </location>
</feature>
<sequence length="827" mass="89676">MPTSPERIHVAVYFTEAGERVAAEVELGRVGPDEVKVLPGVVEGWTDVEGLKTLLGRELVVDLLDPVEPSPGERHAHEVIGSAPRSAPDPDSPELQQFRDRSRYTSLVGEQLEVFDAPVAKVDPRIHSVPGQSLEPRPEDAPGAAVYHIHLHAPMTESDRRTFEELGIDLAAYVPPNRYRTRLTRDQYAKVRNLGFVGAVVRHRLAETVTADVLREVRPAPEPDDDPGQQAVPSARERKTFDCVLHRMADRERVVRLIDSFGGATVIESSHLYIRFTALPDARFLAAVGKLPEVRRLDLFTPSTLLNDRARGIVGVDSVGPETPIGLTGAGEIVAIFDSGIFRDHPDLIDCVESVEAIPEATEDDQVGHGTHVAGTIAGSGAASNGRIRGMAPGARLVIFGVVSPDGRVLTPANWAPLLEKAVAKGAKVVNLSIGQSVSSDYDFGSLSVDEFVHAHPDVLVVVSAGNEGTAPMGYVGFRTICSPATAKNVLTVGASCTDRSDVQKTWRQYRPDRFGVDPCSEEFMAGDPDFPAAFSSRGPTDFNSIKPDLMAPGTYVLSTKVQEARIPFWDPPYAEDEHYAYLGGTSMAAPVVTGAAVIVREYLRTLCGNPTPSAALLKAILIAATRRTPPRKLPEDMVQAIGFPDFDQGFGRLDLATVLPGARNASPRRRLEFVDWGNDSLEALSSRPKDAPGQPVRHGRTYLVEVAENATEPLRVVLVWTDWPSAGVQNNLHLDLVGPGQTKVYGNPEHRYRRTALDNLLQRYPKQGFDGVAMIDKNNNVEQIVLAEPRPGVHSIFVKAENTPFPPQGYALCVVGELASGLEPVA</sequence>
<feature type="active site" description="Charge relay system" evidence="5 6">
    <location>
        <position position="369"/>
    </location>
</feature>
<dbReference type="Gene3D" id="2.60.120.380">
    <property type="match status" value="1"/>
</dbReference>
<evidence type="ECO:0000256" key="5">
    <source>
        <dbReference type="PIRSR" id="PIRSR615500-1"/>
    </source>
</evidence>
<evidence type="ECO:0000256" key="1">
    <source>
        <dbReference type="ARBA" id="ARBA00011073"/>
    </source>
</evidence>
<dbReference type="PROSITE" id="PS00137">
    <property type="entry name" value="SUBTILASE_HIS"/>
    <property type="match status" value="1"/>
</dbReference>
<dbReference type="CDD" id="cd04842">
    <property type="entry name" value="Peptidases_S8_Kp43_protease"/>
    <property type="match status" value="1"/>
</dbReference>
<dbReference type="GO" id="GO:0006508">
    <property type="term" value="P:proteolysis"/>
    <property type="evidence" value="ECO:0007669"/>
    <property type="project" value="UniProtKB-KW"/>
</dbReference>
<reference evidence="9" key="1">
    <citation type="submission" date="2020-02" db="EMBL/GenBank/DDBJ databases">
        <authorList>
            <person name="Meier V. D."/>
        </authorList>
    </citation>
    <scope>NUCLEOTIDE SEQUENCE</scope>
    <source>
        <strain evidence="9">AVDCRST_MAG76</strain>
    </source>
</reference>
<feature type="domain" description="Peptidase S8/S53" evidence="8">
    <location>
        <begin position="329"/>
        <end position="626"/>
    </location>
</feature>
<protein>
    <recommendedName>
        <fullName evidence="8">Peptidase S8/S53 domain-containing protein</fullName>
    </recommendedName>
</protein>
<evidence type="ECO:0000256" key="4">
    <source>
        <dbReference type="ARBA" id="ARBA00022825"/>
    </source>
</evidence>
<evidence type="ECO:0000256" key="6">
    <source>
        <dbReference type="PROSITE-ProRule" id="PRU01240"/>
    </source>
</evidence>
<evidence type="ECO:0000313" key="9">
    <source>
        <dbReference type="EMBL" id="CAA9262197.1"/>
    </source>
</evidence>
<organism evidence="9">
    <name type="scientific">uncultured Acidimicrobiales bacterium</name>
    <dbReference type="NCBI Taxonomy" id="310071"/>
    <lineage>
        <taxon>Bacteria</taxon>
        <taxon>Bacillati</taxon>
        <taxon>Actinomycetota</taxon>
        <taxon>Acidimicrobiia</taxon>
        <taxon>Acidimicrobiales</taxon>
        <taxon>environmental samples</taxon>
    </lineage>
</organism>
<dbReference type="PROSITE" id="PS51892">
    <property type="entry name" value="SUBTILASE"/>
    <property type="match status" value="1"/>
</dbReference>
<keyword evidence="2 6" id="KW-0645">Protease</keyword>
<comment type="similarity">
    <text evidence="1 6">Belongs to the peptidase S8 family.</text>
</comment>
<evidence type="ECO:0000256" key="3">
    <source>
        <dbReference type="ARBA" id="ARBA00022801"/>
    </source>
</evidence>
<dbReference type="SUPFAM" id="SSF49785">
    <property type="entry name" value="Galactose-binding domain-like"/>
    <property type="match status" value="1"/>
</dbReference>